<dbReference type="Proteomes" id="UP000095282">
    <property type="component" value="Unplaced"/>
</dbReference>
<dbReference type="Gene3D" id="3.30.40.10">
    <property type="entry name" value="Zinc/RING finger domain, C3HC4 (zinc finger)"/>
    <property type="match status" value="1"/>
</dbReference>
<proteinExistence type="predicted"/>
<dbReference type="InterPro" id="IPR051776">
    <property type="entry name" value="Integrator_subunit_12"/>
</dbReference>
<dbReference type="InterPro" id="IPR019786">
    <property type="entry name" value="Zinc_finger_PHD-type_CS"/>
</dbReference>
<keyword evidence="4" id="KW-0862">Zinc</keyword>
<feature type="compositionally biased region" description="Basic and acidic residues" evidence="7">
    <location>
        <begin position="246"/>
        <end position="297"/>
    </location>
</feature>
<evidence type="ECO:0000256" key="3">
    <source>
        <dbReference type="ARBA" id="ARBA00022771"/>
    </source>
</evidence>
<comment type="subcellular location">
    <subcellularLocation>
        <location evidence="1">Nucleus</location>
    </subcellularLocation>
</comment>
<reference evidence="10" key="1">
    <citation type="submission" date="2016-11" db="UniProtKB">
        <authorList>
            <consortium name="WormBaseParasite"/>
        </authorList>
    </citation>
    <scope>IDENTIFICATION</scope>
</reference>
<keyword evidence="9" id="KW-1185">Reference proteome</keyword>
<dbReference type="PANTHER" id="PTHR13415">
    <property type="entry name" value="NUCLEAR FACTOR-RELATED"/>
    <property type="match status" value="1"/>
</dbReference>
<feature type="domain" description="Zinc finger PHD-type" evidence="8">
    <location>
        <begin position="1012"/>
        <end position="1063"/>
    </location>
</feature>
<evidence type="ECO:0000256" key="1">
    <source>
        <dbReference type="ARBA" id="ARBA00004123"/>
    </source>
</evidence>
<keyword evidence="3" id="KW-0863">Zinc-finger</keyword>
<dbReference type="AlphaFoldDB" id="A0A1I7UZK6"/>
<feature type="region of interest" description="Disordered" evidence="7">
    <location>
        <begin position="1"/>
        <end position="48"/>
    </location>
</feature>
<dbReference type="Pfam" id="PF15613">
    <property type="entry name" value="WSD"/>
    <property type="match status" value="1"/>
</dbReference>
<feature type="region of interest" description="Disordered" evidence="7">
    <location>
        <begin position="1075"/>
        <end position="1105"/>
    </location>
</feature>
<name>A0A1I7UZK6_9PELO</name>
<feature type="compositionally biased region" description="Acidic residues" evidence="7">
    <location>
        <begin position="199"/>
        <end position="208"/>
    </location>
</feature>
<dbReference type="InterPro" id="IPR011011">
    <property type="entry name" value="Znf_FYVE_PHD"/>
</dbReference>
<feature type="compositionally biased region" description="Polar residues" evidence="7">
    <location>
        <begin position="13"/>
        <end position="28"/>
    </location>
</feature>
<evidence type="ECO:0000313" key="9">
    <source>
        <dbReference type="Proteomes" id="UP000095282"/>
    </source>
</evidence>
<feature type="coiled-coil region" evidence="6">
    <location>
        <begin position="662"/>
        <end position="741"/>
    </location>
</feature>
<feature type="compositionally biased region" description="Basic and acidic residues" evidence="7">
    <location>
        <begin position="863"/>
        <end position="877"/>
    </location>
</feature>
<dbReference type="GO" id="GO:0034472">
    <property type="term" value="P:snRNA 3'-end processing"/>
    <property type="evidence" value="ECO:0007669"/>
    <property type="project" value="TreeGrafter"/>
</dbReference>
<dbReference type="InterPro" id="IPR001965">
    <property type="entry name" value="Znf_PHD"/>
</dbReference>
<feature type="compositionally biased region" description="Acidic residues" evidence="7">
    <location>
        <begin position="1091"/>
        <end position="1105"/>
    </location>
</feature>
<dbReference type="InterPro" id="IPR028941">
    <property type="entry name" value="WHIM2_dom"/>
</dbReference>
<accession>A0A1I7UZK6</accession>
<keyword evidence="5" id="KW-0539">Nucleus</keyword>
<keyword evidence="6" id="KW-0175">Coiled coil</keyword>
<dbReference type="WBParaSite" id="Csp11.Scaffold630.g20918.t1">
    <property type="protein sequence ID" value="Csp11.Scaffold630.g20918.t1"/>
    <property type="gene ID" value="Csp11.Scaffold630.g20918"/>
</dbReference>
<feature type="region of interest" description="Disordered" evidence="7">
    <location>
        <begin position="186"/>
        <end position="306"/>
    </location>
</feature>
<feature type="compositionally biased region" description="Basic and acidic residues" evidence="7">
    <location>
        <begin position="554"/>
        <end position="565"/>
    </location>
</feature>
<dbReference type="STRING" id="1561998.A0A1I7UZK6"/>
<dbReference type="InterPro" id="IPR019787">
    <property type="entry name" value="Znf_PHD-finger"/>
</dbReference>
<dbReference type="InterPro" id="IPR013083">
    <property type="entry name" value="Znf_RING/FYVE/PHD"/>
</dbReference>
<evidence type="ECO:0000256" key="4">
    <source>
        <dbReference type="ARBA" id="ARBA00022833"/>
    </source>
</evidence>
<protein>
    <submittedName>
        <fullName evidence="10">PHD domain-containing protein</fullName>
    </submittedName>
</protein>
<dbReference type="SMART" id="SM00249">
    <property type="entry name" value="PHD"/>
    <property type="match status" value="1"/>
</dbReference>
<evidence type="ECO:0000256" key="2">
    <source>
        <dbReference type="ARBA" id="ARBA00022723"/>
    </source>
</evidence>
<feature type="compositionally biased region" description="Basic and acidic residues" evidence="7">
    <location>
        <begin position="1075"/>
        <end position="1085"/>
    </location>
</feature>
<organism evidence="9 10">
    <name type="scientific">Caenorhabditis tropicalis</name>
    <dbReference type="NCBI Taxonomy" id="1561998"/>
    <lineage>
        <taxon>Eukaryota</taxon>
        <taxon>Metazoa</taxon>
        <taxon>Ecdysozoa</taxon>
        <taxon>Nematoda</taxon>
        <taxon>Chromadorea</taxon>
        <taxon>Rhabditida</taxon>
        <taxon>Rhabditina</taxon>
        <taxon>Rhabditomorpha</taxon>
        <taxon>Rhabditoidea</taxon>
        <taxon>Rhabditidae</taxon>
        <taxon>Peloderinae</taxon>
        <taxon>Caenorhabditis</taxon>
    </lineage>
</organism>
<sequence length="1250" mass="144445">MSDRTFGSEIGNRKTTTKMTASNSSSDDSLVKPLGDEEQMDHQEKSIENGNVCVRLPKPLAVEVYTKIHNSTLSKEDLLDEIEDLVDEKYFIGETLLSGGGKEHVVSSSERKGGLTLYTMEDGTKIGHRDLRRKKGLSVEDIKQIAIEDVELIDGKVWKVKDALLKECPIRETKKFAPIFSSAIRRASGAQVSTPDTVTIDDDDEEGEKEGGSEQTNGHSTTPVLSRRSTAPPRASGGPAATCSRRLLDKKKEKEAKEKERLEKKEKEKEEKARKKEEERQKKQAEKDEKAARKEAKAQGGSMDRFVKKQNQENGENGEMAPLFSTSKWAEKRTATGVKKLDDAWKKRDLEAFNDACTWCEKNLSANQRNSIENPLYRFAIQKCVDKTKDRAAMKMMKPAKKAEFKAEQAQKRKELYSQFEPRIRAWFSEDVSLDDLLLTTEHLRLPIDFQLENCDEEMLRCMELSQFFVSMRKILLWNENIKGEQLKKDLHEGLDGFRRSTYKMIANLLETALQEKEHEKAAHCNARLSEFPITEHTITELVRAFFVGNTEMSYKRDSKKGGEDQKEDDEGEPEEPEEEKEEEEKEEEKEDPEKDPDEDEEPNDEEEAQRIRMEALFRQNTHIYEWEPMDQLEVLSALKEVVHGLPIIREWFQKDANTEQLTGLRAKAAKITQKMDQIEQQLLEMAPIEITDDMTRNQTREAERIARRRAQLEENVQDLKEELEENRQAAARERDDLERIFRVVSIGTDRHLRKYYWFAYSADAGIWVQDFGTTSYEKWVQDCYDKGFLDVETPDVENRPEYEDLPLTSAQSTETWYKLDSEAAIRQLIGDLKKNGKREKPLKKYLLNNLDDILASIEKERPVEKKEKVPENSKDVEMEEPEESEDPQKTNRFQGPYGSLQQTMMELLIDWQASGITKIVDTQGFETKLRQANGMEEMKSLVIELTTSIPESCLIEKFPQQVAIAKKCFSHLKIHRFRNRVNEATNPSCLHMLLAYFDARIDQQKTLTEMPCQVCRRKQGTRKLMCKQCAAVYHIQCHRPTISRELYEEEGFKEGWWCAKCTKEDRRRQLIEAKEQREKEKEEQGSATNTDDDDEEEAAAEPEDAVIVDEEEETMSRGRSAKRKANEAMRNVLEFEGVLRHTPAPPPPKRAKKAVLPEVQDMFSSIEKANPRLYKFLQLIPSSTRSTRASHHETRSLPEIEEDLDVYTSPDQLHAHLTQFFQQARGYVETHNPRKLDELESMISKLNFV</sequence>
<evidence type="ECO:0000256" key="7">
    <source>
        <dbReference type="SAM" id="MobiDB-lite"/>
    </source>
</evidence>
<evidence type="ECO:0000256" key="6">
    <source>
        <dbReference type="SAM" id="Coils"/>
    </source>
</evidence>
<evidence type="ECO:0000259" key="8">
    <source>
        <dbReference type="SMART" id="SM00249"/>
    </source>
</evidence>
<dbReference type="SUPFAM" id="SSF57903">
    <property type="entry name" value="FYVE/PHD zinc finger"/>
    <property type="match status" value="1"/>
</dbReference>
<feature type="region of interest" description="Disordered" evidence="7">
    <location>
        <begin position="554"/>
        <end position="609"/>
    </location>
</feature>
<evidence type="ECO:0000313" key="10">
    <source>
        <dbReference type="WBParaSite" id="Csp11.Scaffold630.g20918.t1"/>
    </source>
</evidence>
<dbReference type="PROSITE" id="PS01359">
    <property type="entry name" value="ZF_PHD_1"/>
    <property type="match status" value="1"/>
</dbReference>
<feature type="compositionally biased region" description="Acidic residues" evidence="7">
    <location>
        <begin position="566"/>
        <end position="608"/>
    </location>
</feature>
<dbReference type="Pfam" id="PF00628">
    <property type="entry name" value="PHD"/>
    <property type="match status" value="1"/>
</dbReference>
<dbReference type="PANTHER" id="PTHR13415:SF2">
    <property type="entry name" value="INTEGRATOR COMPLEX SUBUNIT 12"/>
    <property type="match status" value="1"/>
</dbReference>
<keyword evidence="2" id="KW-0479">Metal-binding</keyword>
<feature type="compositionally biased region" description="Polar residues" evidence="7">
    <location>
        <begin position="213"/>
        <end position="229"/>
    </location>
</feature>
<dbReference type="GO" id="GO:0008270">
    <property type="term" value="F:zinc ion binding"/>
    <property type="evidence" value="ECO:0007669"/>
    <property type="project" value="UniProtKB-KW"/>
</dbReference>
<evidence type="ECO:0000256" key="5">
    <source>
        <dbReference type="ARBA" id="ARBA00023242"/>
    </source>
</evidence>
<dbReference type="GO" id="GO:0032039">
    <property type="term" value="C:integrator complex"/>
    <property type="evidence" value="ECO:0007669"/>
    <property type="project" value="TreeGrafter"/>
</dbReference>
<dbReference type="eggNOG" id="KOG1245">
    <property type="taxonomic scope" value="Eukaryota"/>
</dbReference>
<feature type="region of interest" description="Disordered" evidence="7">
    <location>
        <begin position="863"/>
        <end position="897"/>
    </location>
</feature>